<reference evidence="1 2" key="1">
    <citation type="journal article" date="2015" name="Sci. Rep.">
        <title>The power of single molecule real-time sequencing technology in the de novo assembly of a eukaryotic genome.</title>
        <authorList>
            <person name="Sakai H."/>
            <person name="Naito K."/>
            <person name="Ogiso-Tanaka E."/>
            <person name="Takahashi Y."/>
            <person name="Iseki K."/>
            <person name="Muto C."/>
            <person name="Satou K."/>
            <person name="Teruya K."/>
            <person name="Shiroma A."/>
            <person name="Shimoji M."/>
            <person name="Hirano T."/>
            <person name="Itoh T."/>
            <person name="Kaga A."/>
            <person name="Tomooka N."/>
        </authorList>
    </citation>
    <scope>NUCLEOTIDE SEQUENCE [LARGE SCALE GENOMIC DNA]</scope>
    <source>
        <strain evidence="2">cv. Shumari</strain>
    </source>
</reference>
<evidence type="ECO:0000313" key="1">
    <source>
        <dbReference type="EMBL" id="BAT74071.1"/>
    </source>
</evidence>
<dbReference type="Proteomes" id="UP000291084">
    <property type="component" value="Chromosome 1"/>
</dbReference>
<sequence length="74" mass="8294">MQSSYLQKQLSKDQEQSERVLSRSVFFKEKYVCPNVGGGCPFTRPAPPCVLFFLPLLGHCSFSSSPLLYGSVKF</sequence>
<organism evidence="1 2">
    <name type="scientific">Vigna angularis var. angularis</name>
    <dbReference type="NCBI Taxonomy" id="157739"/>
    <lineage>
        <taxon>Eukaryota</taxon>
        <taxon>Viridiplantae</taxon>
        <taxon>Streptophyta</taxon>
        <taxon>Embryophyta</taxon>
        <taxon>Tracheophyta</taxon>
        <taxon>Spermatophyta</taxon>
        <taxon>Magnoliopsida</taxon>
        <taxon>eudicotyledons</taxon>
        <taxon>Gunneridae</taxon>
        <taxon>Pentapetalae</taxon>
        <taxon>rosids</taxon>
        <taxon>fabids</taxon>
        <taxon>Fabales</taxon>
        <taxon>Fabaceae</taxon>
        <taxon>Papilionoideae</taxon>
        <taxon>50 kb inversion clade</taxon>
        <taxon>NPAAA clade</taxon>
        <taxon>indigoferoid/millettioid clade</taxon>
        <taxon>Phaseoleae</taxon>
        <taxon>Vigna</taxon>
    </lineage>
</organism>
<keyword evidence="2" id="KW-1185">Reference proteome</keyword>
<dbReference type="EMBL" id="AP015034">
    <property type="protein sequence ID" value="BAT74071.1"/>
    <property type="molecule type" value="Genomic_DNA"/>
</dbReference>
<gene>
    <name evidence="1" type="primary">Vigan.01G166500</name>
    <name evidence="1" type="ORF">VIGAN_01166500</name>
</gene>
<dbReference type="AlphaFoldDB" id="A0A0S3R0H3"/>
<proteinExistence type="predicted"/>
<evidence type="ECO:0000313" key="2">
    <source>
        <dbReference type="Proteomes" id="UP000291084"/>
    </source>
</evidence>
<name>A0A0S3R0H3_PHAAN</name>
<protein>
    <submittedName>
        <fullName evidence="1">Uncharacterized protein</fullName>
    </submittedName>
</protein>
<accession>A0A0S3R0H3</accession>